<dbReference type="EMBL" id="LKEF01000010">
    <property type="protein sequence ID" value="KTB67628.1"/>
    <property type="molecule type" value="Genomic_DNA"/>
</dbReference>
<reference evidence="1 2" key="1">
    <citation type="submission" date="2015-09" db="EMBL/GenBank/DDBJ databases">
        <title>Genome sequence of ICMP 11288.</title>
        <authorList>
            <person name="Visnovsky S."/>
            <person name="Lu A."/>
            <person name="Panda P."/>
            <person name="Pitman A."/>
        </authorList>
    </citation>
    <scope>NUCLEOTIDE SEQUENCE [LARGE SCALE GENOMIC DNA]</scope>
    <source>
        <strain evidence="1 2">ICMP 11288</strain>
    </source>
</reference>
<proteinExistence type="predicted"/>
<sequence>MSHTYTPSDEQLVAYLDGELSTDHHQRIADQAGVDPALAARLDTLRCADLPFKAAFDTVLEHAPTEHLHAMLNALPPAPPQAWSRRRFLAVAASFAVAGVAADRLFMGWQRAEPGQGWRASVAEYMALYTPQTLENLSLDPASHTAQLTSVGTQLGVSLSPESVSLPGAEFRRAQILDYDGVLIGQLTYLDPRHGPLALCITASKKGVQPLASEQRRGLNVVYWANPAHAFMLIGRNPVEDLQHMASGVERRLPA</sequence>
<dbReference type="RefSeq" id="WP_058419572.1">
    <property type="nucleotide sequence ID" value="NZ_LKEF01000010.1"/>
</dbReference>
<evidence type="ECO:0000313" key="2">
    <source>
        <dbReference type="Proteomes" id="UP000054197"/>
    </source>
</evidence>
<dbReference type="AlphaFoldDB" id="A0A0W0I446"/>
<comment type="caution">
    <text evidence="1">The sequence shown here is derived from an EMBL/GenBank/DDBJ whole genome shotgun (WGS) entry which is preliminary data.</text>
</comment>
<protein>
    <submittedName>
        <fullName evidence="1">Transcriptional regulator</fullName>
    </submittedName>
</protein>
<gene>
    <name evidence="1" type="ORF">AO063_16420</name>
</gene>
<name>A0A0W0I446_PSEFL</name>
<organism evidence="1 2">
    <name type="scientific">Pseudomonas fluorescens ICMP 11288</name>
    <dbReference type="NCBI Taxonomy" id="1198309"/>
    <lineage>
        <taxon>Bacteria</taxon>
        <taxon>Pseudomonadati</taxon>
        <taxon>Pseudomonadota</taxon>
        <taxon>Gammaproteobacteria</taxon>
        <taxon>Pseudomonadales</taxon>
        <taxon>Pseudomonadaceae</taxon>
        <taxon>Pseudomonas</taxon>
    </lineage>
</organism>
<evidence type="ECO:0000313" key="1">
    <source>
        <dbReference type="EMBL" id="KTB67628.1"/>
    </source>
</evidence>
<accession>A0A0W0I446</accession>
<dbReference type="Proteomes" id="UP000054197">
    <property type="component" value="Unassembled WGS sequence"/>
</dbReference>